<evidence type="ECO:0000256" key="5">
    <source>
        <dbReference type="ARBA" id="ARBA00022982"/>
    </source>
</evidence>
<evidence type="ECO:0000256" key="9">
    <source>
        <dbReference type="SAM" id="SignalP"/>
    </source>
</evidence>
<gene>
    <name evidence="12" type="ORF">FIV36_17370</name>
    <name evidence="11" type="ORF">SAMN05216591_1156</name>
</gene>
<dbReference type="GeneID" id="78552668"/>
<evidence type="ECO:0000313" key="11">
    <source>
        <dbReference type="EMBL" id="SDE85058.1"/>
    </source>
</evidence>
<evidence type="ECO:0000256" key="1">
    <source>
        <dbReference type="ARBA" id="ARBA00021020"/>
    </source>
</evidence>
<evidence type="ECO:0000256" key="6">
    <source>
        <dbReference type="ARBA" id="ARBA00023004"/>
    </source>
</evidence>
<keyword evidence="9" id="KW-0732">Signal</keyword>
<feature type="binding site" description="axial binding residue" evidence="8">
    <location>
        <position position="83"/>
    </location>
    <ligand>
        <name>heme c</name>
        <dbReference type="ChEBI" id="CHEBI:61717"/>
    </ligand>
    <ligandPart>
        <name>Fe</name>
        <dbReference type="ChEBI" id="CHEBI:18248"/>
    </ligandPart>
</feature>
<keyword evidence="13" id="KW-1185">Reference proteome</keyword>
<dbReference type="Pfam" id="PF00034">
    <property type="entry name" value="Cytochrom_C"/>
    <property type="match status" value="1"/>
</dbReference>
<feature type="binding site" description="covalent" evidence="8">
    <location>
        <position position="34"/>
    </location>
    <ligand>
        <name>heme c</name>
        <dbReference type="ChEBI" id="CHEBI:61717"/>
    </ligand>
</feature>
<evidence type="ECO:0000256" key="4">
    <source>
        <dbReference type="ARBA" id="ARBA00022723"/>
    </source>
</evidence>
<feature type="binding site" description="axial binding residue" evidence="8">
    <location>
        <position position="38"/>
    </location>
    <ligand>
        <name>heme c</name>
        <dbReference type="ChEBI" id="CHEBI:61717"/>
    </ligand>
    <ligandPart>
        <name>Fe</name>
        <dbReference type="ChEBI" id="CHEBI:18248"/>
    </ligandPart>
</feature>
<reference evidence="12 14" key="2">
    <citation type="submission" date="2019-06" db="EMBL/GenBank/DDBJ databases">
        <title>Pseudomonas bimorpha sp. nov. isolated from bovine raw milk and skim milk concentrate.</title>
        <authorList>
            <person name="Hofmann K."/>
            <person name="Huptas C."/>
            <person name="Doll E."/>
            <person name="Scherer S."/>
            <person name="Wenning M."/>
        </authorList>
    </citation>
    <scope>NUCLEOTIDE SEQUENCE [LARGE SCALE GENOMIC DNA]</scope>
    <source>
        <strain evidence="12 14">DSM 17835</strain>
    </source>
</reference>
<reference evidence="11 13" key="1">
    <citation type="submission" date="2016-10" db="EMBL/GenBank/DDBJ databases">
        <authorList>
            <person name="Varghese N."/>
            <person name="Submissions S."/>
        </authorList>
    </citation>
    <scope>NUCLEOTIDE SEQUENCE [LARGE SCALE GENOMIC DNA]</scope>
    <source>
        <strain evidence="11 13">DSM 17835</strain>
    </source>
</reference>
<dbReference type="GO" id="GO:0005506">
    <property type="term" value="F:iron ion binding"/>
    <property type="evidence" value="ECO:0007669"/>
    <property type="project" value="InterPro"/>
</dbReference>
<evidence type="ECO:0000313" key="14">
    <source>
        <dbReference type="Proteomes" id="UP000317951"/>
    </source>
</evidence>
<evidence type="ECO:0000256" key="3">
    <source>
        <dbReference type="ARBA" id="ARBA00022617"/>
    </source>
</evidence>
<dbReference type="GO" id="GO:0009055">
    <property type="term" value="F:electron transfer activity"/>
    <property type="evidence" value="ECO:0007669"/>
    <property type="project" value="InterPro"/>
</dbReference>
<evidence type="ECO:0000313" key="12">
    <source>
        <dbReference type="EMBL" id="TWS03084.1"/>
    </source>
</evidence>
<evidence type="ECO:0000313" key="13">
    <source>
        <dbReference type="Proteomes" id="UP000182858"/>
    </source>
</evidence>
<dbReference type="RefSeq" id="WP_010564585.1">
    <property type="nucleotide sequence ID" value="NZ_CP091043.1"/>
</dbReference>
<evidence type="ECO:0000256" key="2">
    <source>
        <dbReference type="ARBA" id="ARBA00022448"/>
    </source>
</evidence>
<name>A0A5C5QCM0_9PSED</name>
<dbReference type="PROSITE" id="PS51007">
    <property type="entry name" value="CYTC"/>
    <property type="match status" value="1"/>
</dbReference>
<keyword evidence="6 8" id="KW-0408">Iron</keyword>
<protein>
    <recommendedName>
        <fullName evidence="1">Cytochrome c-551</fullName>
    </recommendedName>
    <alternativeName>
        <fullName evidence="7">Cytochrome c551</fullName>
    </alternativeName>
</protein>
<dbReference type="Gene3D" id="1.10.760.10">
    <property type="entry name" value="Cytochrome c-like domain"/>
    <property type="match status" value="1"/>
</dbReference>
<comment type="PTM">
    <text evidence="8">Binds 1 heme c group covalently per subunit.</text>
</comment>
<keyword evidence="4 8" id="KW-0479">Metal-binding</keyword>
<dbReference type="SUPFAM" id="SSF46626">
    <property type="entry name" value="Cytochrome c"/>
    <property type="match status" value="1"/>
</dbReference>
<dbReference type="OrthoDB" id="9814063at2"/>
<keyword evidence="3 8" id="KW-0349">Heme</keyword>
<evidence type="ECO:0000256" key="7">
    <source>
        <dbReference type="ARBA" id="ARBA00031244"/>
    </source>
</evidence>
<evidence type="ECO:0000256" key="8">
    <source>
        <dbReference type="PIRSR" id="PIRSR602324-1"/>
    </source>
</evidence>
<feature type="chain" id="PRO_5023053420" description="Cytochrome c-551" evidence="9">
    <location>
        <begin position="23"/>
        <end position="105"/>
    </location>
</feature>
<feature type="signal peptide" evidence="9">
    <location>
        <begin position="1"/>
        <end position="22"/>
    </location>
</feature>
<dbReference type="Proteomes" id="UP000317951">
    <property type="component" value="Unassembled WGS sequence"/>
</dbReference>
<sequence>MKNMLLALLACSATLALQPALAQDGAALFNSKPCVGCHTLDSKLVGPALKDVAAKNAGVKDAATTLASHIKNGTQGNWGPTPMPPNQVTEDEAKVLAEWVLTLKR</sequence>
<accession>A0A5C5QCM0</accession>
<feature type="domain" description="Cytochrome c" evidence="10">
    <location>
        <begin position="20"/>
        <end position="104"/>
    </location>
</feature>
<dbReference type="InterPro" id="IPR009056">
    <property type="entry name" value="Cyt_c-like_dom"/>
</dbReference>
<dbReference type="EMBL" id="VFET01000014">
    <property type="protein sequence ID" value="TWS03084.1"/>
    <property type="molecule type" value="Genomic_DNA"/>
</dbReference>
<dbReference type="EMBL" id="LT629689">
    <property type="protein sequence ID" value="SDE85058.1"/>
    <property type="molecule type" value="Genomic_DNA"/>
</dbReference>
<dbReference type="PRINTS" id="PR00606">
    <property type="entry name" value="CYTCHROMECID"/>
</dbReference>
<proteinExistence type="predicted"/>
<dbReference type="Proteomes" id="UP000182858">
    <property type="component" value="Chromosome I"/>
</dbReference>
<dbReference type="GO" id="GO:0020037">
    <property type="term" value="F:heme binding"/>
    <property type="evidence" value="ECO:0007669"/>
    <property type="project" value="InterPro"/>
</dbReference>
<organism evidence="12 14">
    <name type="scientific">Pseudomonas extremaustralis</name>
    <dbReference type="NCBI Taxonomy" id="359110"/>
    <lineage>
        <taxon>Bacteria</taxon>
        <taxon>Pseudomonadati</taxon>
        <taxon>Pseudomonadota</taxon>
        <taxon>Gammaproteobacteria</taxon>
        <taxon>Pseudomonadales</taxon>
        <taxon>Pseudomonadaceae</taxon>
        <taxon>Pseudomonas</taxon>
    </lineage>
</organism>
<evidence type="ECO:0000259" key="10">
    <source>
        <dbReference type="PROSITE" id="PS51007"/>
    </source>
</evidence>
<dbReference type="InterPro" id="IPR036909">
    <property type="entry name" value="Cyt_c-like_dom_sf"/>
</dbReference>
<keyword evidence="2" id="KW-0813">Transport</keyword>
<dbReference type="InterPro" id="IPR002324">
    <property type="entry name" value="Cyt_c_ID"/>
</dbReference>
<dbReference type="AlphaFoldDB" id="A0A5C5QCM0"/>
<keyword evidence="5" id="KW-0249">Electron transport</keyword>